<evidence type="ECO:0000313" key="1">
    <source>
        <dbReference type="EMBL" id="RDB06939.1"/>
    </source>
</evidence>
<dbReference type="PROSITE" id="PS51257">
    <property type="entry name" value="PROKAR_LIPOPROTEIN"/>
    <property type="match status" value="1"/>
</dbReference>
<organism evidence="1 2">
    <name type="scientific">Runella aurantiaca</name>
    <dbReference type="NCBI Taxonomy" id="2282308"/>
    <lineage>
        <taxon>Bacteria</taxon>
        <taxon>Pseudomonadati</taxon>
        <taxon>Bacteroidota</taxon>
        <taxon>Cytophagia</taxon>
        <taxon>Cytophagales</taxon>
        <taxon>Spirosomataceae</taxon>
        <taxon>Runella</taxon>
    </lineage>
</organism>
<keyword evidence="2" id="KW-1185">Reference proteome</keyword>
<reference evidence="1 2" key="1">
    <citation type="submission" date="2018-07" db="EMBL/GenBank/DDBJ databases">
        <title>Genome analysis of Runella aurantiaca.</title>
        <authorList>
            <person name="Yang X."/>
        </authorList>
    </citation>
    <scope>NUCLEOTIDE SEQUENCE [LARGE SCALE GENOMIC DNA]</scope>
    <source>
        <strain evidence="1 2">YX9</strain>
    </source>
</reference>
<dbReference type="EMBL" id="QPIW01000003">
    <property type="protein sequence ID" value="RDB06939.1"/>
    <property type="molecule type" value="Genomic_DNA"/>
</dbReference>
<sequence length="311" mass="34346">MRAHWLYICLAIILSLGACQNRSLFVLPLPSVKIVLNSTLIANQFPSVYVGKTWAVTDQKPDKTFYDNALVTLWEDGDRVGTLMLKNGMYELPSYILKPEKTYVIEAEVPNIGKALSAPTTIPPDIILDKPITNFRFQWTKREITLNQPALIQLLIHNNAPKNSYYVTSGVAFSKGKKITFAPIATENIEISSSNLDFGSNKCYAFFPELSGIQGKRSIGYNSQCFTSSEKEIGLVVDQAGRIETTNAFADEIRVYVAVYSAEYLAFSKAAQAIEGADNAFIETKPTYSNVKGGIGFVTAINSIEKSIKIP</sequence>
<dbReference type="Proteomes" id="UP000253141">
    <property type="component" value="Unassembled WGS sequence"/>
</dbReference>
<name>A0A369IB28_9BACT</name>
<gene>
    <name evidence="1" type="ORF">DVG78_06585</name>
</gene>
<dbReference type="RefSeq" id="WP_114460260.1">
    <property type="nucleotide sequence ID" value="NZ_QPIW01000003.1"/>
</dbReference>
<evidence type="ECO:0000313" key="2">
    <source>
        <dbReference type="Proteomes" id="UP000253141"/>
    </source>
</evidence>
<protein>
    <submittedName>
        <fullName evidence="1">DUF4249 family protein</fullName>
    </submittedName>
</protein>
<dbReference type="AlphaFoldDB" id="A0A369IB28"/>
<dbReference type="Pfam" id="PF14054">
    <property type="entry name" value="DUF4249"/>
    <property type="match status" value="1"/>
</dbReference>
<proteinExistence type="predicted"/>
<comment type="caution">
    <text evidence="1">The sequence shown here is derived from an EMBL/GenBank/DDBJ whole genome shotgun (WGS) entry which is preliminary data.</text>
</comment>
<dbReference type="InterPro" id="IPR025345">
    <property type="entry name" value="DUF4249"/>
</dbReference>
<accession>A0A369IB28</accession>
<dbReference type="OrthoDB" id="1466461at2"/>